<evidence type="ECO:0000256" key="11">
    <source>
        <dbReference type="ARBA" id="ARBA00023136"/>
    </source>
</evidence>
<evidence type="ECO:0000256" key="15">
    <source>
        <dbReference type="RuleBase" id="RU003357"/>
    </source>
</evidence>
<keyword evidence="7 16" id="KW-0732">Signal</keyword>
<evidence type="ECO:0000313" key="19">
    <source>
        <dbReference type="EMBL" id="GAA4307705.1"/>
    </source>
</evidence>
<keyword evidence="5" id="KW-0410">Iron transport</keyword>
<organism evidence="19 20">
    <name type="scientific">Compostibacter hankyongensis</name>
    <dbReference type="NCBI Taxonomy" id="1007089"/>
    <lineage>
        <taxon>Bacteria</taxon>
        <taxon>Pseudomonadati</taxon>
        <taxon>Bacteroidota</taxon>
        <taxon>Chitinophagia</taxon>
        <taxon>Chitinophagales</taxon>
        <taxon>Chitinophagaceae</taxon>
        <taxon>Compostibacter</taxon>
    </lineage>
</organism>
<protein>
    <submittedName>
        <fullName evidence="19">TonB-dependent siderophore receptor</fullName>
    </submittedName>
</protein>
<evidence type="ECO:0000256" key="4">
    <source>
        <dbReference type="ARBA" id="ARBA00022452"/>
    </source>
</evidence>
<dbReference type="Proteomes" id="UP001501207">
    <property type="component" value="Unassembled WGS sequence"/>
</dbReference>
<dbReference type="PROSITE" id="PS52016">
    <property type="entry name" value="TONB_DEPENDENT_REC_3"/>
    <property type="match status" value="1"/>
</dbReference>
<dbReference type="EMBL" id="BAABFN010000002">
    <property type="protein sequence ID" value="GAA4307705.1"/>
    <property type="molecule type" value="Genomic_DNA"/>
</dbReference>
<dbReference type="CDD" id="cd01347">
    <property type="entry name" value="ligand_gated_channel"/>
    <property type="match status" value="1"/>
</dbReference>
<dbReference type="Pfam" id="PF07715">
    <property type="entry name" value="Plug"/>
    <property type="match status" value="1"/>
</dbReference>
<dbReference type="InterPro" id="IPR036942">
    <property type="entry name" value="Beta-barrel_TonB_sf"/>
</dbReference>
<dbReference type="InterPro" id="IPR013784">
    <property type="entry name" value="Carb-bd-like_fold"/>
</dbReference>
<keyword evidence="4 14" id="KW-1134">Transmembrane beta strand</keyword>
<dbReference type="Gene3D" id="2.60.40.1120">
    <property type="entry name" value="Carboxypeptidase-like, regulatory domain"/>
    <property type="match status" value="1"/>
</dbReference>
<feature type="domain" description="TonB-dependent receptor-like beta-barrel" evidence="17">
    <location>
        <begin position="316"/>
        <end position="802"/>
    </location>
</feature>
<evidence type="ECO:0000256" key="13">
    <source>
        <dbReference type="ARBA" id="ARBA00023237"/>
    </source>
</evidence>
<dbReference type="InterPro" id="IPR010105">
    <property type="entry name" value="TonB_sidphr_rcpt"/>
</dbReference>
<evidence type="ECO:0000256" key="5">
    <source>
        <dbReference type="ARBA" id="ARBA00022496"/>
    </source>
</evidence>
<keyword evidence="10 15" id="KW-0798">TonB box</keyword>
<dbReference type="InterPro" id="IPR012910">
    <property type="entry name" value="Plug_dom"/>
</dbReference>
<name>A0ABP8FNI5_9BACT</name>
<dbReference type="Gene3D" id="2.40.170.20">
    <property type="entry name" value="TonB-dependent receptor, beta-barrel domain"/>
    <property type="match status" value="1"/>
</dbReference>
<reference evidence="20" key="1">
    <citation type="journal article" date="2019" name="Int. J. Syst. Evol. Microbiol.">
        <title>The Global Catalogue of Microorganisms (GCM) 10K type strain sequencing project: providing services to taxonomists for standard genome sequencing and annotation.</title>
        <authorList>
            <consortium name="The Broad Institute Genomics Platform"/>
            <consortium name="The Broad Institute Genome Sequencing Center for Infectious Disease"/>
            <person name="Wu L."/>
            <person name="Ma J."/>
        </authorList>
    </citation>
    <scope>NUCLEOTIDE SEQUENCE [LARGE SCALE GENOMIC DNA]</scope>
    <source>
        <strain evidence="20">JCM 17664</strain>
    </source>
</reference>
<accession>A0ABP8FNI5</accession>
<dbReference type="NCBIfam" id="TIGR01783">
    <property type="entry name" value="TonB-siderophor"/>
    <property type="match status" value="1"/>
</dbReference>
<feature type="chain" id="PRO_5046848043" evidence="16">
    <location>
        <begin position="25"/>
        <end position="833"/>
    </location>
</feature>
<evidence type="ECO:0000256" key="14">
    <source>
        <dbReference type="PROSITE-ProRule" id="PRU01360"/>
    </source>
</evidence>
<proteinExistence type="inferred from homology"/>
<evidence type="ECO:0000256" key="12">
    <source>
        <dbReference type="ARBA" id="ARBA00023170"/>
    </source>
</evidence>
<dbReference type="PANTHER" id="PTHR32552:SF68">
    <property type="entry name" value="FERRICHROME OUTER MEMBRANE TRANSPORTER_PHAGE RECEPTOR"/>
    <property type="match status" value="1"/>
</dbReference>
<gene>
    <name evidence="19" type="ORF">GCM10023143_14600</name>
</gene>
<evidence type="ECO:0000256" key="16">
    <source>
        <dbReference type="SAM" id="SignalP"/>
    </source>
</evidence>
<feature type="signal peptide" evidence="16">
    <location>
        <begin position="1"/>
        <end position="24"/>
    </location>
</feature>
<dbReference type="InterPro" id="IPR000531">
    <property type="entry name" value="Beta-barrel_TonB"/>
</dbReference>
<comment type="similarity">
    <text evidence="2 14 15">Belongs to the TonB-dependent receptor family.</text>
</comment>
<evidence type="ECO:0000256" key="3">
    <source>
        <dbReference type="ARBA" id="ARBA00022448"/>
    </source>
</evidence>
<evidence type="ECO:0000259" key="18">
    <source>
        <dbReference type="Pfam" id="PF07715"/>
    </source>
</evidence>
<keyword evidence="11 14" id="KW-0472">Membrane</keyword>
<evidence type="ECO:0000256" key="1">
    <source>
        <dbReference type="ARBA" id="ARBA00004571"/>
    </source>
</evidence>
<dbReference type="Gene3D" id="2.170.130.10">
    <property type="entry name" value="TonB-dependent receptor, plug domain"/>
    <property type="match status" value="1"/>
</dbReference>
<keyword evidence="12 19" id="KW-0675">Receptor</keyword>
<comment type="caution">
    <text evidence="19">The sequence shown here is derived from an EMBL/GenBank/DDBJ whole genome shotgun (WGS) entry which is preliminary data.</text>
</comment>
<evidence type="ECO:0000256" key="9">
    <source>
        <dbReference type="ARBA" id="ARBA00023065"/>
    </source>
</evidence>
<keyword evidence="8" id="KW-0408">Iron</keyword>
<feature type="domain" description="TonB-dependent receptor plug" evidence="18">
    <location>
        <begin position="145"/>
        <end position="239"/>
    </location>
</feature>
<evidence type="ECO:0000259" key="17">
    <source>
        <dbReference type="Pfam" id="PF00593"/>
    </source>
</evidence>
<keyword evidence="20" id="KW-1185">Reference proteome</keyword>
<comment type="subcellular location">
    <subcellularLocation>
        <location evidence="1 14">Cell outer membrane</location>
        <topology evidence="1 14">Multi-pass membrane protein</topology>
    </subcellularLocation>
</comment>
<keyword evidence="9" id="KW-0406">Ion transport</keyword>
<dbReference type="Pfam" id="PF13620">
    <property type="entry name" value="CarboxypepD_reg"/>
    <property type="match status" value="1"/>
</dbReference>
<keyword evidence="3 14" id="KW-0813">Transport</keyword>
<dbReference type="SUPFAM" id="SSF56935">
    <property type="entry name" value="Porins"/>
    <property type="match status" value="1"/>
</dbReference>
<keyword evidence="6 14" id="KW-0812">Transmembrane</keyword>
<sequence length="833" mass="92576">MNYFTAFACVICIALCCHTPTARAQQPGSPDRGVISGHVTDAGGNPLPGASVYLEETEQSVTTDDRGSYRLSGIPEGTYTLTATTIGFARQTRTVSLQAGESLRTDLSLRAATAALQEVEVIGRSEKSYKNTFSFSGTKTETALKYIPQAISYVTKEVIQDQQAFRTMDIVKNVSGLNVFSTNNYDFTLRGFRTHDVLLNGLRLTGDGWNQSVLPNVERVEVIKGPASALFANTDPGGTINIVTKKPLDENRKALNFATGSYNTYRLAADFTGPMNKEKTLLYRLNLAYQNAGSFRKLQGGQNVVAAPSVSFIPDDKTRVNFDLVYSLSLGRLDRGQPIFGASAGTKLNSTPISFAIGKENDFENETFLNATLSLQRKISDHITFNASYLKSLYHESLLEHRTANRYAMDADGDPVPTLMEMQTTRRLDEDYTDNLSSYFVFDFNTGPLKHKILAGYDHINYISPDGNSTYNAYGFINADSTGIVLTPAGKPAAYDPEQRSRYLIRNNMPVPNVPYFNLENPDYSFSDISRYFNTSEAIAPARYYVNSVYVQEQLQWGKIRALLGFRQEFYTDLLNYTRKDEQTVNQHAFIPRIGLVYTPVEAISLYGTFTEGYQPQDAATIGDPERYGGPFDPLISNMVEAGAKTELFRKRLALNLAVYRIEENNVLQNANAPGNPDQLRQIGQQRSEGIELDAYGQVTHNFSLTANFAYNKATVTRSDNPDEIGEQLPNAPRAQGGFWAKYLFDGKALKGLGIALGSNFVTRRNTLDAKTNLQLPGYIVADGALYYTVDKFRLSVNLNNIFNKTHWLGGYDYNRLFPGTPRNFLVGVGYTF</sequence>
<keyword evidence="13 14" id="KW-0998">Cell outer membrane</keyword>
<evidence type="ECO:0000256" key="10">
    <source>
        <dbReference type="ARBA" id="ARBA00023077"/>
    </source>
</evidence>
<dbReference type="InterPro" id="IPR039426">
    <property type="entry name" value="TonB-dep_rcpt-like"/>
</dbReference>
<evidence type="ECO:0000313" key="20">
    <source>
        <dbReference type="Proteomes" id="UP001501207"/>
    </source>
</evidence>
<dbReference type="InterPro" id="IPR037066">
    <property type="entry name" value="Plug_dom_sf"/>
</dbReference>
<dbReference type="Pfam" id="PF00593">
    <property type="entry name" value="TonB_dep_Rec_b-barrel"/>
    <property type="match status" value="1"/>
</dbReference>
<dbReference type="SUPFAM" id="SSF49452">
    <property type="entry name" value="Starch-binding domain-like"/>
    <property type="match status" value="1"/>
</dbReference>
<dbReference type="PANTHER" id="PTHR32552">
    <property type="entry name" value="FERRICHROME IRON RECEPTOR-RELATED"/>
    <property type="match status" value="1"/>
</dbReference>
<evidence type="ECO:0000256" key="8">
    <source>
        <dbReference type="ARBA" id="ARBA00023004"/>
    </source>
</evidence>
<evidence type="ECO:0000256" key="7">
    <source>
        <dbReference type="ARBA" id="ARBA00022729"/>
    </source>
</evidence>
<evidence type="ECO:0000256" key="2">
    <source>
        <dbReference type="ARBA" id="ARBA00009810"/>
    </source>
</evidence>
<evidence type="ECO:0000256" key="6">
    <source>
        <dbReference type="ARBA" id="ARBA00022692"/>
    </source>
</evidence>
<dbReference type="RefSeq" id="WP_344977755.1">
    <property type="nucleotide sequence ID" value="NZ_BAABFN010000002.1"/>
</dbReference>